<keyword evidence="11" id="KW-1185">Reference proteome</keyword>
<dbReference type="Pfam" id="PF00083">
    <property type="entry name" value="Sugar_tr"/>
    <property type="match status" value="2"/>
</dbReference>
<sequence>NLVSVTFGAVNGWTSPSLLILRNPETAVGGVPITLEEESWLSSILYLAALFFVPFFSHVSQTLGRKSAGYVTGAAFITGWLFIIFGESITLYLVARFFMGIGGSGINVFITMYCGEIAEDTVRGSLGTFRGLLANVGTIYMYAAGPYLTISMMATVSVIIPVLFVVALFFLPESPMYLMTKDKEEEAMKSLLWLCGNKEAADLEMEELKIVVTEFKTNASKRFSLKDLLSFKGTRRALLLSFILAIVQQFSGIYVVVLGFCASIFEMAGTDLSPHISSVIIGFMLLTGSLLASFLTDFAGRRILIIVPQIILFLMLGALGLPTLLYVVIAEIFNPEARGIATLTVNGVVWLLAFLIIKFYPILLTIIKGYGCFWIFSGVCILGAFYTYFQLPETKNRSIESILRELNGETDKNS</sequence>
<evidence type="ECO:0000259" key="9">
    <source>
        <dbReference type="PROSITE" id="PS50850"/>
    </source>
</evidence>
<dbReference type="AlphaFoldDB" id="A0AAD7ZYX0"/>
<feature type="non-terminal residue" evidence="10">
    <location>
        <position position="1"/>
    </location>
</feature>
<dbReference type="Proteomes" id="UP001233999">
    <property type="component" value="Unassembled WGS sequence"/>
</dbReference>
<dbReference type="InterPro" id="IPR005828">
    <property type="entry name" value="MFS_sugar_transport-like"/>
</dbReference>
<evidence type="ECO:0000313" key="11">
    <source>
        <dbReference type="Proteomes" id="UP001233999"/>
    </source>
</evidence>
<dbReference type="EMBL" id="JASPKZ010004942">
    <property type="protein sequence ID" value="KAJ9589414.1"/>
    <property type="molecule type" value="Genomic_DNA"/>
</dbReference>
<dbReference type="SUPFAM" id="SSF103473">
    <property type="entry name" value="MFS general substrate transporter"/>
    <property type="match status" value="1"/>
</dbReference>
<feature type="transmembrane region" description="Helical" evidence="8">
    <location>
        <begin position="150"/>
        <end position="171"/>
    </location>
</feature>
<evidence type="ECO:0000313" key="10">
    <source>
        <dbReference type="EMBL" id="KAJ9589414.1"/>
    </source>
</evidence>
<evidence type="ECO:0000256" key="8">
    <source>
        <dbReference type="SAM" id="Phobius"/>
    </source>
</evidence>
<dbReference type="InterPro" id="IPR036259">
    <property type="entry name" value="MFS_trans_sf"/>
</dbReference>
<dbReference type="PANTHER" id="PTHR48021">
    <property type="match status" value="1"/>
</dbReference>
<dbReference type="GO" id="GO:0005886">
    <property type="term" value="C:plasma membrane"/>
    <property type="evidence" value="ECO:0007669"/>
    <property type="project" value="UniProtKB-SubCell"/>
</dbReference>
<feature type="transmembrane region" description="Helical" evidence="8">
    <location>
        <begin position="68"/>
        <end position="85"/>
    </location>
</feature>
<feature type="domain" description="Major facilitator superfamily (MFS) profile" evidence="9">
    <location>
        <begin position="1"/>
        <end position="395"/>
    </location>
</feature>
<evidence type="ECO:0000256" key="6">
    <source>
        <dbReference type="ARBA" id="ARBA00022989"/>
    </source>
</evidence>
<comment type="caution">
    <text evidence="10">The sequence shown here is derived from an EMBL/GenBank/DDBJ whole genome shotgun (WGS) entry which is preliminary data.</text>
</comment>
<dbReference type="InterPro" id="IPR020846">
    <property type="entry name" value="MFS_dom"/>
</dbReference>
<dbReference type="GO" id="GO:0022857">
    <property type="term" value="F:transmembrane transporter activity"/>
    <property type="evidence" value="ECO:0007669"/>
    <property type="project" value="InterPro"/>
</dbReference>
<gene>
    <name evidence="10" type="ORF">L9F63_017393</name>
</gene>
<keyword evidence="4" id="KW-0762">Sugar transport</keyword>
<evidence type="ECO:0000256" key="3">
    <source>
        <dbReference type="ARBA" id="ARBA00022475"/>
    </source>
</evidence>
<feature type="transmembrane region" description="Helical" evidence="8">
    <location>
        <begin position="238"/>
        <end position="265"/>
    </location>
</feature>
<organism evidence="10 11">
    <name type="scientific">Diploptera punctata</name>
    <name type="common">Pacific beetle cockroach</name>
    <dbReference type="NCBI Taxonomy" id="6984"/>
    <lineage>
        <taxon>Eukaryota</taxon>
        <taxon>Metazoa</taxon>
        <taxon>Ecdysozoa</taxon>
        <taxon>Arthropoda</taxon>
        <taxon>Hexapoda</taxon>
        <taxon>Insecta</taxon>
        <taxon>Pterygota</taxon>
        <taxon>Neoptera</taxon>
        <taxon>Polyneoptera</taxon>
        <taxon>Dictyoptera</taxon>
        <taxon>Blattodea</taxon>
        <taxon>Blaberoidea</taxon>
        <taxon>Blaberidae</taxon>
        <taxon>Diplopterinae</taxon>
        <taxon>Diploptera</taxon>
    </lineage>
</organism>
<feature type="transmembrane region" description="Helical" evidence="8">
    <location>
        <begin position="339"/>
        <end position="357"/>
    </location>
</feature>
<keyword evidence="7 8" id="KW-0472">Membrane</keyword>
<evidence type="ECO:0000256" key="2">
    <source>
        <dbReference type="ARBA" id="ARBA00022448"/>
    </source>
</evidence>
<keyword evidence="6 8" id="KW-1133">Transmembrane helix</keyword>
<dbReference type="PANTHER" id="PTHR48021:SF47">
    <property type="entry name" value="GH17672P"/>
    <property type="match status" value="1"/>
</dbReference>
<name>A0AAD7ZYX0_DIPPU</name>
<feature type="transmembrane region" description="Helical" evidence="8">
    <location>
        <begin position="369"/>
        <end position="389"/>
    </location>
</feature>
<feature type="transmembrane region" description="Helical" evidence="8">
    <location>
        <begin position="277"/>
        <end position="298"/>
    </location>
</feature>
<reference evidence="10" key="1">
    <citation type="journal article" date="2023" name="IScience">
        <title>Live-bearing cockroach genome reveals convergent evolutionary mechanisms linked to viviparity in insects and beyond.</title>
        <authorList>
            <person name="Fouks B."/>
            <person name="Harrison M.C."/>
            <person name="Mikhailova A.A."/>
            <person name="Marchal E."/>
            <person name="English S."/>
            <person name="Carruthers M."/>
            <person name="Jennings E.C."/>
            <person name="Chiamaka E.L."/>
            <person name="Frigard R.A."/>
            <person name="Pippel M."/>
            <person name="Attardo G.M."/>
            <person name="Benoit J.B."/>
            <person name="Bornberg-Bauer E."/>
            <person name="Tobe S.S."/>
        </authorList>
    </citation>
    <scope>NUCLEOTIDE SEQUENCE</scope>
    <source>
        <strain evidence="10">Stay&amp;Tobe</strain>
    </source>
</reference>
<dbReference type="PROSITE" id="PS50850">
    <property type="entry name" value="MFS"/>
    <property type="match status" value="1"/>
</dbReference>
<dbReference type="Gene3D" id="1.20.1250.20">
    <property type="entry name" value="MFS general substrate transporter like domains"/>
    <property type="match status" value="1"/>
</dbReference>
<evidence type="ECO:0000256" key="7">
    <source>
        <dbReference type="ARBA" id="ARBA00023136"/>
    </source>
</evidence>
<feature type="transmembrane region" description="Helical" evidence="8">
    <location>
        <begin position="39"/>
        <end position="56"/>
    </location>
</feature>
<proteinExistence type="predicted"/>
<keyword evidence="3" id="KW-1003">Cell membrane</keyword>
<comment type="subcellular location">
    <subcellularLocation>
        <location evidence="1">Cell membrane</location>
        <topology evidence="1">Multi-pass membrane protein</topology>
    </subcellularLocation>
</comment>
<dbReference type="FunFam" id="1.20.1250.20:FF:000218">
    <property type="entry name" value="facilitated trehalose transporter Tret1"/>
    <property type="match status" value="1"/>
</dbReference>
<evidence type="ECO:0000256" key="1">
    <source>
        <dbReference type="ARBA" id="ARBA00004651"/>
    </source>
</evidence>
<accession>A0AAD7ZYX0</accession>
<evidence type="ECO:0000256" key="5">
    <source>
        <dbReference type="ARBA" id="ARBA00022692"/>
    </source>
</evidence>
<feature type="transmembrane region" description="Helical" evidence="8">
    <location>
        <begin position="310"/>
        <end position="333"/>
    </location>
</feature>
<keyword evidence="2" id="KW-0813">Transport</keyword>
<feature type="transmembrane region" description="Helical" evidence="8">
    <location>
        <begin position="126"/>
        <end position="144"/>
    </location>
</feature>
<keyword evidence="5 8" id="KW-0812">Transmembrane</keyword>
<protein>
    <recommendedName>
        <fullName evidence="9">Major facilitator superfamily (MFS) profile domain-containing protein</fullName>
    </recommendedName>
</protein>
<feature type="transmembrane region" description="Helical" evidence="8">
    <location>
        <begin position="91"/>
        <end position="114"/>
    </location>
</feature>
<reference evidence="10" key="2">
    <citation type="submission" date="2023-05" db="EMBL/GenBank/DDBJ databases">
        <authorList>
            <person name="Fouks B."/>
        </authorList>
    </citation>
    <scope>NUCLEOTIDE SEQUENCE</scope>
    <source>
        <strain evidence="10">Stay&amp;Tobe</strain>
        <tissue evidence="10">Testes</tissue>
    </source>
</reference>
<evidence type="ECO:0000256" key="4">
    <source>
        <dbReference type="ARBA" id="ARBA00022597"/>
    </source>
</evidence>
<dbReference type="InterPro" id="IPR050549">
    <property type="entry name" value="MFS_Trehalose_Transporter"/>
</dbReference>